<dbReference type="EnsemblMetazoa" id="XM_026443405">
    <property type="protein sequence ID" value="XP_026299190"/>
    <property type="gene ID" value="LOC100577949"/>
</dbReference>
<dbReference type="InterPro" id="IPR014710">
    <property type="entry name" value="RmlC-like_jellyroll"/>
</dbReference>
<dbReference type="Gene3D" id="2.60.120.10">
    <property type="entry name" value="Jelly Rolls"/>
    <property type="match status" value="1"/>
</dbReference>
<name>A0A7M7INZ4_APIME</name>
<dbReference type="PANTHER" id="PTHR45689">
    <property type="entry name" value="I[[H]] CHANNEL, ISOFORM E"/>
    <property type="match status" value="1"/>
</dbReference>
<dbReference type="SUPFAM" id="SSF51206">
    <property type="entry name" value="cAMP-binding domain-like"/>
    <property type="match status" value="1"/>
</dbReference>
<feature type="domain" description="Cyclic nucleotide-binding" evidence="2">
    <location>
        <begin position="415"/>
        <end position="532"/>
    </location>
</feature>
<dbReference type="RefSeq" id="XP_026299190.1">
    <property type="nucleotide sequence ID" value="XM_026443405.1"/>
</dbReference>
<organism evidence="3">
    <name type="scientific">Apis mellifera</name>
    <name type="common">Honeybee</name>
    <dbReference type="NCBI Taxonomy" id="7460"/>
    <lineage>
        <taxon>Eukaryota</taxon>
        <taxon>Metazoa</taxon>
        <taxon>Ecdysozoa</taxon>
        <taxon>Arthropoda</taxon>
        <taxon>Hexapoda</taxon>
        <taxon>Insecta</taxon>
        <taxon>Pterygota</taxon>
        <taxon>Neoptera</taxon>
        <taxon>Endopterygota</taxon>
        <taxon>Hymenoptera</taxon>
        <taxon>Apocrita</taxon>
        <taxon>Aculeata</taxon>
        <taxon>Apoidea</taxon>
        <taxon>Anthophila</taxon>
        <taxon>Apidae</taxon>
        <taxon>Apis</taxon>
    </lineage>
</organism>
<proteinExistence type="predicted"/>
<dbReference type="Pfam" id="PF00027">
    <property type="entry name" value="cNMP_binding"/>
    <property type="match status" value="1"/>
</dbReference>
<accession>A0A8B8H5B7</accession>
<accession>A0A7M7INZ4</accession>
<dbReference type="KEGG" id="ame:100577949"/>
<feature type="transmembrane region" description="Helical" evidence="1">
    <location>
        <begin position="174"/>
        <end position="199"/>
    </location>
</feature>
<dbReference type="InterPro" id="IPR051413">
    <property type="entry name" value="K/Na_HCN_channel"/>
</dbReference>
<dbReference type="PRINTS" id="PR00103">
    <property type="entry name" value="CAMPKINASE"/>
</dbReference>
<dbReference type="AlphaFoldDB" id="A0A7M7INZ4"/>
<keyword evidence="1" id="KW-0472">Membrane</keyword>
<dbReference type="SUPFAM" id="SSF81324">
    <property type="entry name" value="Voltage-gated potassium channels"/>
    <property type="match status" value="1"/>
</dbReference>
<evidence type="ECO:0000313" key="7">
    <source>
        <dbReference type="RefSeq" id="XP_026299190.1"/>
    </source>
</evidence>
<evidence type="ECO:0000313" key="4">
    <source>
        <dbReference type="Proteomes" id="UP000005203"/>
    </source>
</evidence>
<keyword evidence="1" id="KW-1133">Transmembrane helix</keyword>
<evidence type="ECO:0000259" key="2">
    <source>
        <dbReference type="PROSITE" id="PS50042"/>
    </source>
</evidence>
<accession>A0A7M7IIC6</accession>
<sequence>MDLMAFVPHFTEVPILEHVPVTKHKCEQPKEEDEIMAIRKGNRILDKLSRWFMRQRVLHKKHPLTRWCVKSTTAVNYEISRHLKSHPYMIHPFSSFRIVWDSIMIIFTFVALLITPIIITFYFDELFSYFVINDIINIVFLCDIIMWFFTGYYDNQTKLTVLDPMIVARKYLQSYFLIDFLPILPIGIFIFIIPNSIWYCATLNMMKLLRIRNILACSKRLRDVYKIYFQLHKILQTCVVIIICIHWAACLEYYVPLSVYVLGTLSNESWINSSYFQTKETIAKKYLVCLHRSLIAFSRSCHFLNMKTKEDIILNMILMIIGCFGAIFLLTQFSQLITTFHITIKYNLKLIAQLLEYMRYKELPSSLQLRLLTFYHYRNKKAFERNQKILEEVSPYLREEIILHNYLKFLQNVELFKHLPKNIIIQLTSALQSEIYIAGDEIVKAGTRGEALYFISSGTVAVYNSAGKEICHLEDESYFGEIALVMDTEHRIATIIAVETCEIYVLYRRDFRRFIAPYPDLLNRLQNIALENLNQSLLIDPENLELVFMPQYVNISTIQQ</sequence>
<reference evidence="3" key="1">
    <citation type="submission" date="2021-01" db="UniProtKB">
        <authorList>
            <consortium name="EnsemblMetazoa"/>
        </authorList>
    </citation>
    <scope>IDENTIFICATION</scope>
    <source>
        <strain evidence="3">DH4</strain>
    </source>
</reference>
<dbReference type="EnsemblMetazoa" id="XM_016914433">
    <property type="protein sequence ID" value="XP_016769922"/>
    <property type="gene ID" value="LOC100577949"/>
</dbReference>
<dbReference type="GO" id="GO:0003254">
    <property type="term" value="P:regulation of membrane depolarization"/>
    <property type="evidence" value="ECO:0007669"/>
    <property type="project" value="TreeGrafter"/>
</dbReference>
<protein>
    <submittedName>
        <fullName evidence="5 6">Potassium/sodium hyperpolarization-activated cyclic nucleotide-gated channel 2 isoform X1</fullName>
    </submittedName>
</protein>
<dbReference type="InterPro" id="IPR000595">
    <property type="entry name" value="cNMP-bd_dom"/>
</dbReference>
<evidence type="ECO:0000313" key="5">
    <source>
        <dbReference type="RefSeq" id="XP_016769921.1"/>
    </source>
</evidence>
<feature type="transmembrane region" description="Helical" evidence="1">
    <location>
        <begin position="312"/>
        <end position="330"/>
    </location>
</feature>
<dbReference type="SMART" id="SM00100">
    <property type="entry name" value="cNMP"/>
    <property type="match status" value="1"/>
</dbReference>
<reference evidence="5 6" key="2">
    <citation type="submission" date="2025-04" db="UniProtKB">
        <authorList>
            <consortium name="RefSeq"/>
        </authorList>
    </citation>
    <scope>IDENTIFICATION</scope>
    <source>
        <strain evidence="5 6">DH4</strain>
        <tissue evidence="5 6">Whole body</tissue>
    </source>
</reference>
<dbReference type="PROSITE" id="PS50042">
    <property type="entry name" value="CNMP_BINDING_3"/>
    <property type="match status" value="1"/>
</dbReference>
<feature type="transmembrane region" description="Helical" evidence="1">
    <location>
        <begin position="98"/>
        <end position="123"/>
    </location>
</feature>
<dbReference type="PROSITE" id="PS00888">
    <property type="entry name" value="CNMP_BINDING_1"/>
    <property type="match status" value="1"/>
</dbReference>
<dbReference type="PANTHER" id="PTHR45689:SF14">
    <property type="entry name" value="CYCLIC NUCLEOTIDE-GATED CATION CHANNEL SUBUNIT A-LIKE PROTEIN"/>
    <property type="match status" value="1"/>
</dbReference>
<dbReference type="InterPro" id="IPR018488">
    <property type="entry name" value="cNMP-bd_CS"/>
</dbReference>
<evidence type="ECO:0000313" key="3">
    <source>
        <dbReference type="EnsemblMetazoa" id="XP_016769921"/>
    </source>
</evidence>
<dbReference type="EnsemblMetazoa" id="XM_016914432">
    <property type="protein sequence ID" value="XP_016769921"/>
    <property type="gene ID" value="LOC100577949"/>
</dbReference>
<dbReference type="GO" id="GO:0005249">
    <property type="term" value="F:voltage-gated potassium channel activity"/>
    <property type="evidence" value="ECO:0007669"/>
    <property type="project" value="TreeGrafter"/>
</dbReference>
<feature type="transmembrane region" description="Helical" evidence="1">
    <location>
        <begin position="135"/>
        <end position="153"/>
    </location>
</feature>
<dbReference type="OrthoDB" id="2021138at2759"/>
<feature type="transmembrane region" description="Helical" evidence="1">
    <location>
        <begin position="234"/>
        <end position="255"/>
    </location>
</feature>
<dbReference type="GO" id="GO:0098855">
    <property type="term" value="C:HCN channel complex"/>
    <property type="evidence" value="ECO:0007669"/>
    <property type="project" value="TreeGrafter"/>
</dbReference>
<accession>A0A8B7KMF5</accession>
<dbReference type="RefSeq" id="XP_016769922.1">
    <property type="nucleotide sequence ID" value="XM_016914433.2"/>
</dbReference>
<dbReference type="RefSeq" id="XP_016769921.1">
    <property type="nucleotide sequence ID" value="XM_016914432.2"/>
</dbReference>
<dbReference type="CDD" id="cd00038">
    <property type="entry name" value="CAP_ED"/>
    <property type="match status" value="1"/>
</dbReference>
<dbReference type="GeneID" id="100577949"/>
<dbReference type="Gene3D" id="1.10.287.630">
    <property type="entry name" value="Helix hairpin bin"/>
    <property type="match status" value="1"/>
</dbReference>
<keyword evidence="4" id="KW-1185">Reference proteome</keyword>
<evidence type="ECO:0000313" key="6">
    <source>
        <dbReference type="RefSeq" id="XP_016769922.1"/>
    </source>
</evidence>
<dbReference type="Gene3D" id="1.10.287.70">
    <property type="match status" value="1"/>
</dbReference>
<evidence type="ECO:0000256" key="1">
    <source>
        <dbReference type="SAM" id="Phobius"/>
    </source>
</evidence>
<keyword evidence="1" id="KW-0812">Transmembrane</keyword>
<gene>
    <name evidence="5 6 7" type="primary">LOC100577949</name>
</gene>
<dbReference type="Proteomes" id="UP000005203">
    <property type="component" value="Linkage group LG10"/>
</dbReference>
<dbReference type="InterPro" id="IPR018490">
    <property type="entry name" value="cNMP-bd_dom_sf"/>
</dbReference>
<dbReference type="GO" id="GO:0035725">
    <property type="term" value="P:sodium ion transmembrane transport"/>
    <property type="evidence" value="ECO:0007669"/>
    <property type="project" value="TreeGrafter"/>
</dbReference>